<feature type="transmembrane region" description="Helical" evidence="2">
    <location>
        <begin position="403"/>
        <end position="428"/>
    </location>
</feature>
<evidence type="ECO:0000313" key="3">
    <source>
        <dbReference type="EMBL" id="KAJ6245854.1"/>
    </source>
</evidence>
<dbReference type="EMBL" id="JAOAOG010000140">
    <property type="protein sequence ID" value="KAJ6245854.1"/>
    <property type="molecule type" value="Genomic_DNA"/>
</dbReference>
<feature type="region of interest" description="Disordered" evidence="1">
    <location>
        <begin position="200"/>
        <end position="232"/>
    </location>
</feature>
<accession>A0ABQ8YMM1</accession>
<organism evidence="3 4">
    <name type="scientific">Anaeramoeba flamelloides</name>
    <dbReference type="NCBI Taxonomy" id="1746091"/>
    <lineage>
        <taxon>Eukaryota</taxon>
        <taxon>Metamonada</taxon>
        <taxon>Anaeramoebidae</taxon>
        <taxon>Anaeramoeba</taxon>
    </lineage>
</organism>
<comment type="caution">
    <text evidence="3">The sequence shown here is derived from an EMBL/GenBank/DDBJ whole genome shotgun (WGS) entry which is preliminary data.</text>
</comment>
<feature type="transmembrane region" description="Helical" evidence="2">
    <location>
        <begin position="521"/>
        <end position="545"/>
    </location>
</feature>
<feature type="transmembrane region" description="Helical" evidence="2">
    <location>
        <begin position="37"/>
        <end position="61"/>
    </location>
</feature>
<keyword evidence="2" id="KW-0472">Membrane</keyword>
<dbReference type="Proteomes" id="UP001150062">
    <property type="component" value="Unassembled WGS sequence"/>
</dbReference>
<feature type="transmembrane region" description="Helical" evidence="2">
    <location>
        <begin position="448"/>
        <end position="466"/>
    </location>
</feature>
<feature type="compositionally biased region" description="Basic and acidic residues" evidence="1">
    <location>
        <begin position="200"/>
        <end position="219"/>
    </location>
</feature>
<keyword evidence="4" id="KW-1185">Reference proteome</keyword>
<sequence>MNNQTPQQANTTTMVIHPDTILALQHFKFVKLLNKDFFKYILLTISILCLTGSVLFFVFSLNLHQIYVSSSTVSTSCLRRSAANGDLYSADLVHILIYNEEKQHQHQHQHQQHQNEENNFNMNTESQKKKDPIMENKQLKTSLVEDIFQQLSHNSNNSTNLIIAYIDELFKESFLKSNPKTNLNQNGFQQNKNDCESINKEKEKEKEKEKQGQKQKQEQEQEQGQEQEQKKESFKATNLQNFFVKNEFIRFFVKIHYLTNYYFWSSLKSSILGELILSHQVGEYIYSHTRGYLLLSEKDIQILNLTVVHVSLGSKDSCLGDLSRNNIIGQLFFQRPIIANNLAHFFREKGFLRTSYGQINEISSGKRGHFLFRGDRGVGVANTTQRIQGGFFYTLKILLKSMLIFYIMLALNCLFFKEVHTPIILYLFSQNLSINIKKIKWFGFNTRVLVFLCIGAGFFSLFKRIYTDVRLVYLMVQFVWNAEFFLLIFCRSKTSMRISGGCFLINSLLLIFYLIRYHITGFSYLLILASFLLQISIMILLFIFVEGKDFSKLQITPVRENWGLVPFSELIGNSESHYRLEKINTPLRFNIN</sequence>
<keyword evidence="2" id="KW-1133">Transmembrane helix</keyword>
<reference evidence="3" key="1">
    <citation type="submission" date="2022-08" db="EMBL/GenBank/DDBJ databases">
        <title>Novel sulfate-reducing endosymbionts in the free-living metamonad Anaeramoeba.</title>
        <authorList>
            <person name="Jerlstrom-Hultqvist J."/>
            <person name="Cepicka I."/>
            <person name="Gallot-Lavallee L."/>
            <person name="Salas-Leiva D."/>
            <person name="Curtis B.A."/>
            <person name="Zahonova K."/>
            <person name="Pipaliya S."/>
            <person name="Dacks J."/>
            <person name="Roger A.J."/>
        </authorList>
    </citation>
    <scope>NUCLEOTIDE SEQUENCE</scope>
    <source>
        <strain evidence="3">Schooner1</strain>
    </source>
</reference>
<gene>
    <name evidence="3" type="ORF">M0813_19612</name>
</gene>
<proteinExistence type="predicted"/>
<protein>
    <submittedName>
        <fullName evidence="3">Membralin</fullName>
    </submittedName>
</protein>
<evidence type="ECO:0000256" key="2">
    <source>
        <dbReference type="SAM" id="Phobius"/>
    </source>
</evidence>
<keyword evidence="2" id="KW-0812">Transmembrane</keyword>
<feature type="transmembrane region" description="Helical" evidence="2">
    <location>
        <begin position="472"/>
        <end position="490"/>
    </location>
</feature>
<name>A0ABQ8YMM1_9EUKA</name>
<evidence type="ECO:0000256" key="1">
    <source>
        <dbReference type="SAM" id="MobiDB-lite"/>
    </source>
</evidence>
<evidence type="ECO:0000313" key="4">
    <source>
        <dbReference type="Proteomes" id="UP001150062"/>
    </source>
</evidence>
<feature type="transmembrane region" description="Helical" evidence="2">
    <location>
        <begin position="497"/>
        <end position="515"/>
    </location>
</feature>